<dbReference type="Proteomes" id="UP000006755">
    <property type="component" value="Unassembled WGS sequence"/>
</dbReference>
<keyword evidence="1" id="KW-0732">Signal</keyword>
<dbReference type="eggNOG" id="ENOG5030F90">
    <property type="taxonomic scope" value="Bacteria"/>
</dbReference>
<dbReference type="OrthoDB" id="5951953at2"/>
<proteinExistence type="predicted"/>
<dbReference type="PROSITE" id="PS51257">
    <property type="entry name" value="PROKAR_LIPOPROTEIN"/>
    <property type="match status" value="1"/>
</dbReference>
<feature type="chain" id="PRO_5003858814" description="DUF2846 domain-containing protein" evidence="1">
    <location>
        <begin position="22"/>
        <end position="181"/>
    </location>
</feature>
<dbReference type="AlphaFoldDB" id="K2IEN3"/>
<gene>
    <name evidence="2" type="ORF">B3C1_16782</name>
</gene>
<feature type="signal peptide" evidence="1">
    <location>
        <begin position="1"/>
        <end position="21"/>
    </location>
</feature>
<reference evidence="2 3" key="1">
    <citation type="journal article" date="2012" name="J. Bacteriol.">
        <title>Genome Sequence of Gallaecimonas xiamenensis Type Strain 3-C-1.</title>
        <authorList>
            <person name="Lai Q."/>
            <person name="Wang L."/>
            <person name="Wang W."/>
            <person name="Shao Z."/>
        </authorList>
    </citation>
    <scope>NUCLEOTIDE SEQUENCE [LARGE SCALE GENOMIC DNA]</scope>
    <source>
        <strain evidence="2 3">3-C-1</strain>
    </source>
</reference>
<evidence type="ECO:0000256" key="1">
    <source>
        <dbReference type="SAM" id="SignalP"/>
    </source>
</evidence>
<name>K2IEN3_9GAMM</name>
<sequence>MKKLFVLAAMIFATATLSGCANLAAMKEAKFKNAPEQDSALVNIVRPRVFMGDGANVEMWDGENLIGTLSAGDMIQYDATPGDHTFLAYVQGSWGVAQGRLEPGKTYYLKFNIGFGFITLGVAKADDPRIPEWNADLDTVTIDKARTKPVPEKEVADTRKVLQQVKEGKANVERITDANAI</sequence>
<organism evidence="2 3">
    <name type="scientific">Gallaecimonas xiamenensis 3-C-1</name>
    <dbReference type="NCBI Taxonomy" id="745411"/>
    <lineage>
        <taxon>Bacteria</taxon>
        <taxon>Pseudomonadati</taxon>
        <taxon>Pseudomonadota</taxon>
        <taxon>Gammaproteobacteria</taxon>
        <taxon>Enterobacterales</taxon>
        <taxon>Gallaecimonadaceae</taxon>
        <taxon>Gallaecimonas</taxon>
    </lineage>
</organism>
<protein>
    <recommendedName>
        <fullName evidence="4">DUF2846 domain-containing protein</fullName>
    </recommendedName>
</protein>
<dbReference type="STRING" id="745411.B3C1_16782"/>
<evidence type="ECO:0000313" key="2">
    <source>
        <dbReference type="EMBL" id="EKE68486.1"/>
    </source>
</evidence>
<dbReference type="RefSeq" id="WP_008486291.1">
    <property type="nucleotide sequence ID" value="NZ_AMRI01000030.1"/>
</dbReference>
<evidence type="ECO:0000313" key="3">
    <source>
        <dbReference type="Proteomes" id="UP000006755"/>
    </source>
</evidence>
<keyword evidence="3" id="KW-1185">Reference proteome</keyword>
<accession>K2IEN3</accession>
<evidence type="ECO:0008006" key="4">
    <source>
        <dbReference type="Google" id="ProtNLM"/>
    </source>
</evidence>
<comment type="caution">
    <text evidence="2">The sequence shown here is derived from an EMBL/GenBank/DDBJ whole genome shotgun (WGS) entry which is preliminary data.</text>
</comment>
<dbReference type="EMBL" id="AMRI01000030">
    <property type="protein sequence ID" value="EKE68486.1"/>
    <property type="molecule type" value="Genomic_DNA"/>
</dbReference>